<evidence type="ECO:0000256" key="1">
    <source>
        <dbReference type="ARBA" id="ARBA00006174"/>
    </source>
</evidence>
<dbReference type="InterPro" id="IPR036148">
    <property type="entry name" value="MmgE/PrpD_sf"/>
</dbReference>
<sequence>MATSPSTAALLQYIAEDLTTASIPGAVWLRIEELFLDWLASALAASHTHPIPTFVQTARQMGGTGGGSAVVISTGEMSSPYWAAWVNAAASHTLEQDDLHNSSVMHPATVVFPAVFAAAHDNHKSGREMLLASIAGYEAGIRIAESLGRSHYRIFHTTATVGTLAAAVAVAKLLGFSFDQLVSAVGTAGTQTSGLWEFMRSGAGDSKQLHCAHAAANGLLSAYMTRDGLLGALDVVEGEAGLLRGLSKEDADAQRLVDGLGSRWAVLETSFKFHACCRHTHPAADALLDALDKHSITDPLQEIQEVVARVHQGAIDVLGPVDAGSPPQTVHAAKFSMKTTLALIALQKSASLWDFEQAALTDPAVLQFRERVSMELDGHVDGAYPKQWLGRVELRLTDGRVVQGGCDEPKGDPGNTLSRDELEDKFRRLHAYGGWSGERGELLMEWCWSLRTEENCTRPWLG</sequence>
<dbReference type="PANTHER" id="PTHR16943">
    <property type="entry name" value="2-METHYLCITRATE DEHYDRATASE-RELATED"/>
    <property type="match status" value="1"/>
</dbReference>
<dbReference type="InterPro" id="IPR005656">
    <property type="entry name" value="MmgE_PrpD"/>
</dbReference>
<dbReference type="Proteomes" id="UP000241462">
    <property type="component" value="Unassembled WGS sequence"/>
</dbReference>
<dbReference type="InParanoid" id="A0A2T2ZZF9"/>
<accession>A0A2T2ZZF9</accession>
<protein>
    <submittedName>
        <fullName evidence="4">MmgE/PrpD family protein</fullName>
    </submittedName>
</protein>
<comment type="similarity">
    <text evidence="1">Belongs to the PrpD family.</text>
</comment>
<dbReference type="AlphaFoldDB" id="A0A2T2ZZF9"/>
<evidence type="ECO:0000313" key="5">
    <source>
        <dbReference type="Proteomes" id="UP000241462"/>
    </source>
</evidence>
<evidence type="ECO:0000313" key="4">
    <source>
        <dbReference type="EMBL" id="PSR80094.1"/>
    </source>
</evidence>
<gene>
    <name evidence="4" type="ORF">BD289DRAFT_76907</name>
</gene>
<dbReference type="InterPro" id="IPR045336">
    <property type="entry name" value="MmgE_PrpD_N"/>
</dbReference>
<dbReference type="Pfam" id="PF19305">
    <property type="entry name" value="MmgE_PrpD_C"/>
    <property type="match status" value="1"/>
</dbReference>
<dbReference type="InterPro" id="IPR045337">
    <property type="entry name" value="MmgE_PrpD_C"/>
</dbReference>
<name>A0A2T2ZZF9_9PEZI</name>
<dbReference type="OrthoDB" id="10267976at2759"/>
<reference evidence="4 5" key="1">
    <citation type="journal article" date="2018" name="Mycol. Prog.">
        <title>Coniella lustricola, a new species from submerged detritus.</title>
        <authorList>
            <person name="Raudabaugh D.B."/>
            <person name="Iturriaga T."/>
            <person name="Carver A."/>
            <person name="Mondo S."/>
            <person name="Pangilinan J."/>
            <person name="Lipzen A."/>
            <person name="He G."/>
            <person name="Amirebrahimi M."/>
            <person name="Grigoriev I.V."/>
            <person name="Miller A.N."/>
        </authorList>
    </citation>
    <scope>NUCLEOTIDE SEQUENCE [LARGE SCALE GENOMIC DNA]</scope>
    <source>
        <strain evidence="4 5">B22-T-1</strain>
    </source>
</reference>
<dbReference type="InterPro" id="IPR042188">
    <property type="entry name" value="MmgE/PrpD_sf_2"/>
</dbReference>
<dbReference type="Pfam" id="PF03972">
    <property type="entry name" value="MmgE_PrpD_N"/>
    <property type="match status" value="1"/>
</dbReference>
<proteinExistence type="inferred from homology"/>
<dbReference type="GO" id="GO:0016829">
    <property type="term" value="F:lyase activity"/>
    <property type="evidence" value="ECO:0007669"/>
    <property type="project" value="InterPro"/>
</dbReference>
<dbReference type="STRING" id="2025994.A0A2T2ZZF9"/>
<dbReference type="Gene3D" id="3.30.1330.120">
    <property type="entry name" value="2-methylcitrate dehydratase PrpD"/>
    <property type="match status" value="1"/>
</dbReference>
<dbReference type="PANTHER" id="PTHR16943:SF8">
    <property type="entry name" value="2-METHYLCITRATE DEHYDRATASE"/>
    <property type="match status" value="1"/>
</dbReference>
<feature type="domain" description="MmgE/PrpD N-terminal" evidence="2">
    <location>
        <begin position="15"/>
        <end position="249"/>
    </location>
</feature>
<organism evidence="4 5">
    <name type="scientific">Coniella lustricola</name>
    <dbReference type="NCBI Taxonomy" id="2025994"/>
    <lineage>
        <taxon>Eukaryota</taxon>
        <taxon>Fungi</taxon>
        <taxon>Dikarya</taxon>
        <taxon>Ascomycota</taxon>
        <taxon>Pezizomycotina</taxon>
        <taxon>Sordariomycetes</taxon>
        <taxon>Sordariomycetidae</taxon>
        <taxon>Diaporthales</taxon>
        <taxon>Schizoparmaceae</taxon>
        <taxon>Coniella</taxon>
    </lineage>
</organism>
<dbReference type="SUPFAM" id="SSF103378">
    <property type="entry name" value="2-methylcitrate dehydratase PrpD"/>
    <property type="match status" value="1"/>
</dbReference>
<evidence type="ECO:0000259" key="3">
    <source>
        <dbReference type="Pfam" id="PF19305"/>
    </source>
</evidence>
<keyword evidence="5" id="KW-1185">Reference proteome</keyword>
<evidence type="ECO:0000259" key="2">
    <source>
        <dbReference type="Pfam" id="PF03972"/>
    </source>
</evidence>
<dbReference type="Gene3D" id="1.10.4100.10">
    <property type="entry name" value="2-methylcitrate dehydratase PrpD"/>
    <property type="match status" value="1"/>
</dbReference>
<dbReference type="InterPro" id="IPR042183">
    <property type="entry name" value="MmgE/PrpD_sf_1"/>
</dbReference>
<dbReference type="EMBL" id="KZ678543">
    <property type="protein sequence ID" value="PSR80094.1"/>
    <property type="molecule type" value="Genomic_DNA"/>
</dbReference>
<feature type="domain" description="MmgE/PrpD C-terminal" evidence="3">
    <location>
        <begin position="274"/>
        <end position="449"/>
    </location>
</feature>